<evidence type="ECO:0000256" key="9">
    <source>
        <dbReference type="ARBA" id="ARBA00038868"/>
    </source>
</evidence>
<dbReference type="CDD" id="cd00190">
    <property type="entry name" value="Tryp_SPc"/>
    <property type="match status" value="1"/>
</dbReference>
<keyword evidence="12" id="KW-1185">Reference proteome</keyword>
<dbReference type="SUPFAM" id="SSF50494">
    <property type="entry name" value="Trypsin-like serine proteases"/>
    <property type="match status" value="1"/>
</dbReference>
<comment type="catalytic activity">
    <reaction evidence="8">
        <text>Preferential cleavage: Arg-|-Xaa, Lys-|-Xaa.</text>
        <dbReference type="EC" id="3.4.21.4"/>
    </reaction>
</comment>
<dbReference type="InterPro" id="IPR050430">
    <property type="entry name" value="Peptidase_S1"/>
</dbReference>
<dbReference type="GO" id="GO:0006508">
    <property type="term" value="P:proteolysis"/>
    <property type="evidence" value="ECO:0007669"/>
    <property type="project" value="UniProtKB-KW"/>
</dbReference>
<dbReference type="InterPro" id="IPR033116">
    <property type="entry name" value="TRYPSIN_SER"/>
</dbReference>
<dbReference type="OrthoDB" id="10051896at2759"/>
<sequence>VENVMTSTKTRIIGGHPVDIKRRPFMLSLYDSGEFICGASILSEKWGITALHCLSPERTTDYYVRAGSNAPYRGSRHRLTKIHAYNATTFLYWWSSMYYHDIAIFEVRPPFRFSKSVQAVRLPSEFSRPPPKLYVCGWGYTDFQQNNKISDTLMGVHVRRVPHEICIHETTEYEFLVNKQQHLCYGNRGKDSCSGDSGGPLASRNTIYGIVSFGQNCGTVSGVYESVSYYRRWIRHVTNL</sequence>
<dbReference type="SMART" id="SM00020">
    <property type="entry name" value="Tryp_SPc"/>
    <property type="match status" value="1"/>
</dbReference>
<dbReference type="PANTHER" id="PTHR24276:SF97">
    <property type="entry name" value="GH13245P2-RELATED"/>
    <property type="match status" value="1"/>
</dbReference>
<dbReference type="GO" id="GO:0004252">
    <property type="term" value="F:serine-type endopeptidase activity"/>
    <property type="evidence" value="ECO:0007669"/>
    <property type="project" value="UniProtKB-EC"/>
</dbReference>
<feature type="non-terminal residue" evidence="11">
    <location>
        <position position="1"/>
    </location>
</feature>
<name>A0A154P885_DUFNO</name>
<evidence type="ECO:0000256" key="3">
    <source>
        <dbReference type="ARBA" id="ARBA00022757"/>
    </source>
</evidence>
<keyword evidence="7" id="KW-1015">Disulfide bond</keyword>
<gene>
    <name evidence="11" type="ORF">WN55_09126</name>
</gene>
<organism evidence="11 12">
    <name type="scientific">Dufourea novaeangliae</name>
    <name type="common">Sweat bee</name>
    <dbReference type="NCBI Taxonomy" id="178035"/>
    <lineage>
        <taxon>Eukaryota</taxon>
        <taxon>Metazoa</taxon>
        <taxon>Ecdysozoa</taxon>
        <taxon>Arthropoda</taxon>
        <taxon>Hexapoda</taxon>
        <taxon>Insecta</taxon>
        <taxon>Pterygota</taxon>
        <taxon>Neoptera</taxon>
        <taxon>Endopterygota</taxon>
        <taxon>Hymenoptera</taxon>
        <taxon>Apocrita</taxon>
        <taxon>Aculeata</taxon>
        <taxon>Apoidea</taxon>
        <taxon>Anthophila</taxon>
        <taxon>Halictidae</taxon>
        <taxon>Rophitinae</taxon>
        <taxon>Dufourea</taxon>
    </lineage>
</organism>
<dbReference type="InterPro" id="IPR001254">
    <property type="entry name" value="Trypsin_dom"/>
</dbReference>
<keyword evidence="6" id="KW-0865">Zymogen</keyword>
<dbReference type="Proteomes" id="UP000076502">
    <property type="component" value="Unassembled WGS sequence"/>
</dbReference>
<dbReference type="GO" id="GO:0007586">
    <property type="term" value="P:digestion"/>
    <property type="evidence" value="ECO:0007669"/>
    <property type="project" value="UniProtKB-KW"/>
</dbReference>
<dbReference type="InterPro" id="IPR043504">
    <property type="entry name" value="Peptidase_S1_PA_chymotrypsin"/>
</dbReference>
<evidence type="ECO:0000256" key="7">
    <source>
        <dbReference type="ARBA" id="ARBA00023157"/>
    </source>
</evidence>
<dbReference type="PROSITE" id="PS00135">
    <property type="entry name" value="TRYPSIN_SER"/>
    <property type="match status" value="1"/>
</dbReference>
<evidence type="ECO:0000256" key="5">
    <source>
        <dbReference type="ARBA" id="ARBA00022825"/>
    </source>
</evidence>
<comment type="similarity">
    <text evidence="1">Belongs to the peptidase S1 family.</text>
</comment>
<dbReference type="PRINTS" id="PR00722">
    <property type="entry name" value="CHYMOTRYPSIN"/>
</dbReference>
<keyword evidence="4" id="KW-0378">Hydrolase</keyword>
<protein>
    <recommendedName>
        <fullName evidence="9">trypsin</fullName>
        <ecNumber evidence="9">3.4.21.4</ecNumber>
    </recommendedName>
</protein>
<evidence type="ECO:0000313" key="11">
    <source>
        <dbReference type="EMBL" id="KZC08063.1"/>
    </source>
</evidence>
<evidence type="ECO:0000256" key="4">
    <source>
        <dbReference type="ARBA" id="ARBA00022801"/>
    </source>
</evidence>
<dbReference type="STRING" id="178035.A0A154P885"/>
<accession>A0A154P885</accession>
<dbReference type="Gene3D" id="2.40.10.10">
    <property type="entry name" value="Trypsin-like serine proteases"/>
    <property type="match status" value="1"/>
</dbReference>
<proteinExistence type="inferred from homology"/>
<dbReference type="EMBL" id="KQ434839">
    <property type="protein sequence ID" value="KZC08063.1"/>
    <property type="molecule type" value="Genomic_DNA"/>
</dbReference>
<evidence type="ECO:0000256" key="6">
    <source>
        <dbReference type="ARBA" id="ARBA00023145"/>
    </source>
</evidence>
<evidence type="ECO:0000256" key="2">
    <source>
        <dbReference type="ARBA" id="ARBA00022670"/>
    </source>
</evidence>
<evidence type="ECO:0000313" key="12">
    <source>
        <dbReference type="Proteomes" id="UP000076502"/>
    </source>
</evidence>
<keyword evidence="5" id="KW-0720">Serine protease</keyword>
<keyword evidence="3" id="KW-0222">Digestion</keyword>
<dbReference type="InterPro" id="IPR009003">
    <property type="entry name" value="Peptidase_S1_PA"/>
</dbReference>
<dbReference type="PANTHER" id="PTHR24276">
    <property type="entry name" value="POLYSERASE-RELATED"/>
    <property type="match status" value="1"/>
</dbReference>
<keyword evidence="2" id="KW-0645">Protease</keyword>
<evidence type="ECO:0000256" key="1">
    <source>
        <dbReference type="ARBA" id="ARBA00007664"/>
    </source>
</evidence>
<dbReference type="Pfam" id="PF00089">
    <property type="entry name" value="Trypsin"/>
    <property type="match status" value="1"/>
</dbReference>
<dbReference type="PROSITE" id="PS50240">
    <property type="entry name" value="TRYPSIN_DOM"/>
    <property type="match status" value="1"/>
</dbReference>
<dbReference type="InterPro" id="IPR001314">
    <property type="entry name" value="Peptidase_S1A"/>
</dbReference>
<evidence type="ECO:0000256" key="8">
    <source>
        <dbReference type="ARBA" id="ARBA00036320"/>
    </source>
</evidence>
<reference evidence="11 12" key="1">
    <citation type="submission" date="2015-07" db="EMBL/GenBank/DDBJ databases">
        <title>The genome of Dufourea novaeangliae.</title>
        <authorList>
            <person name="Pan H."/>
            <person name="Kapheim K."/>
        </authorList>
    </citation>
    <scope>NUCLEOTIDE SEQUENCE [LARGE SCALE GENOMIC DNA]</scope>
    <source>
        <strain evidence="11">0120121106</strain>
        <tissue evidence="11">Whole body</tissue>
    </source>
</reference>
<feature type="non-terminal residue" evidence="11">
    <location>
        <position position="240"/>
    </location>
</feature>
<evidence type="ECO:0000259" key="10">
    <source>
        <dbReference type="PROSITE" id="PS50240"/>
    </source>
</evidence>
<dbReference type="EC" id="3.4.21.4" evidence="9"/>
<feature type="domain" description="Peptidase S1" evidence="10">
    <location>
        <begin position="12"/>
        <end position="239"/>
    </location>
</feature>
<dbReference type="AlphaFoldDB" id="A0A154P885"/>